<evidence type="ECO:0000313" key="2">
    <source>
        <dbReference type="Proteomes" id="UP000747542"/>
    </source>
</evidence>
<evidence type="ECO:0000313" key="1">
    <source>
        <dbReference type="EMBL" id="KAG7153675.1"/>
    </source>
</evidence>
<gene>
    <name evidence="1" type="ORF">Hamer_G009342</name>
</gene>
<dbReference type="PANTHER" id="PTHR35706:SF1">
    <property type="entry name" value="EMBRYOGENESIS-LIKE PROTEIN"/>
    <property type="match status" value="1"/>
</dbReference>
<accession>A0A8J5J7U1</accession>
<keyword evidence="2" id="KW-1185">Reference proteome</keyword>
<reference evidence="1" key="1">
    <citation type="journal article" date="2021" name="Sci. Adv.">
        <title>The American lobster genome reveals insights on longevity, neural, and immune adaptations.</title>
        <authorList>
            <person name="Polinski J.M."/>
            <person name="Zimin A.V."/>
            <person name="Clark K.F."/>
            <person name="Kohn A.B."/>
            <person name="Sadowski N."/>
            <person name="Timp W."/>
            <person name="Ptitsyn A."/>
            <person name="Khanna P."/>
            <person name="Romanova D.Y."/>
            <person name="Williams P."/>
            <person name="Greenwood S.J."/>
            <person name="Moroz L.L."/>
            <person name="Walt D.R."/>
            <person name="Bodnar A.G."/>
        </authorList>
    </citation>
    <scope>NUCLEOTIDE SEQUENCE</scope>
    <source>
        <strain evidence="1">GMGI-L3</strain>
    </source>
</reference>
<organism evidence="1 2">
    <name type="scientific">Homarus americanus</name>
    <name type="common">American lobster</name>
    <dbReference type="NCBI Taxonomy" id="6706"/>
    <lineage>
        <taxon>Eukaryota</taxon>
        <taxon>Metazoa</taxon>
        <taxon>Ecdysozoa</taxon>
        <taxon>Arthropoda</taxon>
        <taxon>Crustacea</taxon>
        <taxon>Multicrustacea</taxon>
        <taxon>Malacostraca</taxon>
        <taxon>Eumalacostraca</taxon>
        <taxon>Eucarida</taxon>
        <taxon>Decapoda</taxon>
        <taxon>Pleocyemata</taxon>
        <taxon>Astacidea</taxon>
        <taxon>Nephropoidea</taxon>
        <taxon>Nephropidae</taxon>
        <taxon>Homarus</taxon>
    </lineage>
</organism>
<dbReference type="EMBL" id="JAHLQT010046319">
    <property type="protein sequence ID" value="KAG7153675.1"/>
    <property type="molecule type" value="Genomic_DNA"/>
</dbReference>
<dbReference type="AlphaFoldDB" id="A0A8J5J7U1"/>
<comment type="caution">
    <text evidence="1">The sequence shown here is derived from an EMBL/GenBank/DDBJ whole genome shotgun (WGS) entry which is preliminary data.</text>
</comment>
<proteinExistence type="predicted"/>
<protein>
    <submittedName>
        <fullName evidence="1">Uncharacterized protein</fullName>
    </submittedName>
</protein>
<dbReference type="Proteomes" id="UP000747542">
    <property type="component" value="Unassembled WGS sequence"/>
</dbReference>
<dbReference type="OrthoDB" id="273230at2759"/>
<dbReference type="InterPro" id="IPR053325">
    <property type="entry name" value="H3-Acetyl_Activator"/>
</dbReference>
<sequence>MLSLSHPSLRLLGHLPYTNTTRTVISSSKRFYTSVNEAANKRHNDFEKRLPVTPLHGWTLAHVQRLKQVVPGSCHYSDTSSKEMTQQEIKKAVESISDKFTEAMELMNDARSSVGTVYFSEDMEDTQAHVMETMDDYRTLLGKLNDSQKQRVIQTIGLKMEELKTQMSLMEDLAKE</sequence>
<name>A0A8J5J7U1_HOMAM</name>
<dbReference type="PANTHER" id="PTHR35706">
    <property type="entry name" value="F14O23.11 PROTEIN"/>
    <property type="match status" value="1"/>
</dbReference>